<evidence type="ECO:0000259" key="2">
    <source>
        <dbReference type="Pfam" id="PF12697"/>
    </source>
</evidence>
<reference evidence="3" key="1">
    <citation type="submission" date="2015-08" db="EMBL/GenBank/DDBJ databases">
        <title>Discovery of a novel antibiotic invisible to genome mining, by efficient functional screening of genomic libraries.</title>
        <authorList>
            <person name="Xu M."/>
            <person name="Wang Y."/>
            <person name="Liu M."/>
            <person name="Zhao Z."/>
            <person name="Xu L."/>
            <person name="Chen X."/>
            <person name="Gao G."/>
            <person name="Han D."/>
            <person name="Liu L."/>
            <person name="Huang S."/>
            <person name="He X."/>
            <person name="Lin S."/>
            <person name="Kang Q."/>
            <person name="Ou H."/>
            <person name="Zhou H."/>
            <person name="Pang X."/>
            <person name="Deng Z."/>
            <person name="Tao M."/>
        </authorList>
    </citation>
    <scope>NUCLEOTIDE SEQUENCE</scope>
    <source>
        <strain evidence="3">Sal35</strain>
    </source>
</reference>
<evidence type="ECO:0000313" key="3">
    <source>
        <dbReference type="EMBL" id="ALV82377.1"/>
    </source>
</evidence>
<proteinExistence type="predicted"/>
<dbReference type="EMBL" id="KT362047">
    <property type="protein sequence ID" value="ALV82377.1"/>
    <property type="molecule type" value="Genomic_DNA"/>
</dbReference>
<keyword evidence="1" id="KW-0575">Peroxidase</keyword>
<keyword evidence="3" id="KW-0378">Hydrolase</keyword>
<dbReference type="SUPFAM" id="SSF53474">
    <property type="entry name" value="alpha/beta-Hydrolases"/>
    <property type="match status" value="1"/>
</dbReference>
<dbReference type="AlphaFoldDB" id="A0A0U3TKM0"/>
<dbReference type="InterPro" id="IPR000639">
    <property type="entry name" value="Epox_hydrolase-like"/>
</dbReference>
<evidence type="ECO:0000256" key="1">
    <source>
        <dbReference type="ARBA" id="ARBA00022559"/>
    </source>
</evidence>
<dbReference type="PRINTS" id="PR00412">
    <property type="entry name" value="EPOXHYDRLASE"/>
</dbReference>
<dbReference type="RefSeq" id="WP_019331105.1">
    <property type="nucleotide sequence ID" value="NZ_CP139824.1"/>
</dbReference>
<dbReference type="InterPro" id="IPR029058">
    <property type="entry name" value="AB_hydrolase_fold"/>
</dbReference>
<dbReference type="Gene3D" id="3.40.50.1820">
    <property type="entry name" value="alpha/beta hydrolase"/>
    <property type="match status" value="1"/>
</dbReference>
<dbReference type="InterPro" id="IPR000073">
    <property type="entry name" value="AB_hydrolase_1"/>
</dbReference>
<dbReference type="PANTHER" id="PTHR43433:SF5">
    <property type="entry name" value="AB HYDROLASE-1 DOMAIN-CONTAINING PROTEIN"/>
    <property type="match status" value="1"/>
</dbReference>
<dbReference type="GO" id="GO:0004601">
    <property type="term" value="F:peroxidase activity"/>
    <property type="evidence" value="ECO:0007669"/>
    <property type="project" value="UniProtKB-KW"/>
</dbReference>
<keyword evidence="1" id="KW-0560">Oxidoreductase</keyword>
<dbReference type="GO" id="GO:0016787">
    <property type="term" value="F:hydrolase activity"/>
    <property type="evidence" value="ECO:0007669"/>
    <property type="project" value="UniProtKB-KW"/>
</dbReference>
<dbReference type="PRINTS" id="PR00111">
    <property type="entry name" value="ABHYDROLASE"/>
</dbReference>
<organism evidence="3">
    <name type="scientific">Streptomyces rochei</name>
    <name type="common">Streptomyces parvullus</name>
    <dbReference type="NCBI Taxonomy" id="1928"/>
    <lineage>
        <taxon>Bacteria</taxon>
        <taxon>Bacillati</taxon>
        <taxon>Actinomycetota</taxon>
        <taxon>Actinomycetes</taxon>
        <taxon>Kitasatosporales</taxon>
        <taxon>Streptomycetaceae</taxon>
        <taxon>Streptomyces</taxon>
        <taxon>Streptomyces rochei group</taxon>
    </lineage>
</organism>
<dbReference type="PANTHER" id="PTHR43433">
    <property type="entry name" value="HYDROLASE, ALPHA/BETA FOLD FAMILY PROTEIN"/>
    <property type="match status" value="1"/>
</dbReference>
<protein>
    <submittedName>
        <fullName evidence="3">Hydrolase</fullName>
    </submittedName>
</protein>
<feature type="domain" description="AB hydrolase-1" evidence="2">
    <location>
        <begin position="29"/>
        <end position="263"/>
    </location>
</feature>
<dbReference type="InterPro" id="IPR050471">
    <property type="entry name" value="AB_hydrolase"/>
</dbReference>
<name>A0A0U3TKM0_STRRO</name>
<sequence length="272" mass="29442">MPVITVNDIRINYYDSAPPGGERSAPAVLLVMGSGGSGRAWHLHQVPALVAAGFRVISFDNRGIAPSEECPGGFGIDDLVADTAALIEELRLGPCQVAGISMGAHIAQELALSRPDLVDRLVLMATRARPDALRDALCRAEMELYDQGVRLPAAYEAVVQAMQNLSPRTLDDDRQARDWLDVLELTRVSGAGHRAQLGVGVMPDRREAYRGIRAATRVIAFQDDLIAPPHLGREVADAIPGAEYEVVPDCGHYGYLESPDAVNKSLVEFLRR</sequence>
<accession>A0A0U3TKM0</accession>
<dbReference type="Pfam" id="PF12697">
    <property type="entry name" value="Abhydrolase_6"/>
    <property type="match status" value="1"/>
</dbReference>